<organism evidence="1 2">
    <name type="scientific">Solemya velum gill symbiont</name>
    <dbReference type="NCBI Taxonomy" id="2340"/>
    <lineage>
        <taxon>Bacteria</taxon>
        <taxon>Pseudomonadati</taxon>
        <taxon>Pseudomonadota</taxon>
        <taxon>Gammaproteobacteria</taxon>
        <taxon>sulfur-oxidizing symbionts</taxon>
    </lineage>
</organism>
<dbReference type="Proteomes" id="UP000030856">
    <property type="component" value="Unassembled WGS sequence"/>
</dbReference>
<dbReference type="Pfam" id="PF07386">
    <property type="entry name" value="DUF1499"/>
    <property type="match status" value="1"/>
</dbReference>
<evidence type="ECO:0008006" key="3">
    <source>
        <dbReference type="Google" id="ProtNLM"/>
    </source>
</evidence>
<dbReference type="PIRSF" id="PIRSF026426">
    <property type="entry name" value="DUF1499"/>
    <property type="match status" value="1"/>
</dbReference>
<reference evidence="1 2" key="1">
    <citation type="journal article" date="2014" name="BMC Genomics">
        <title>The genome of the intracellular bacterium of the coastal bivalve, Solemya velum: a blueprint for thriving in and out of symbiosis.</title>
        <authorList>
            <person name="Dmytrenko O."/>
            <person name="Russell S.L."/>
            <person name="Loo W.T."/>
            <person name="Fontanez K.M."/>
            <person name="Liao L."/>
            <person name="Roeselers G."/>
            <person name="Sharma R."/>
            <person name="Stewart F.J."/>
            <person name="Newton I.L."/>
            <person name="Woyke T."/>
            <person name="Wu D."/>
            <person name="Lang J.M."/>
            <person name="Eisen J.A."/>
            <person name="Cavanaugh C.M."/>
        </authorList>
    </citation>
    <scope>NUCLEOTIDE SEQUENCE [LARGE SCALE GENOMIC DNA]</scope>
    <source>
        <strain evidence="1 2">WH</strain>
    </source>
</reference>
<dbReference type="AlphaFoldDB" id="A0A0B0H9X2"/>
<evidence type="ECO:0000313" key="2">
    <source>
        <dbReference type="Proteomes" id="UP000030856"/>
    </source>
</evidence>
<dbReference type="InterPro" id="IPR010865">
    <property type="entry name" value="DUF1499"/>
</dbReference>
<dbReference type="STRING" id="2340.JV46_26890"/>
<protein>
    <recommendedName>
        <fullName evidence="3">DUF1499 domain-containing protein</fullName>
    </recommendedName>
</protein>
<accession>A0A0B0H9X2</accession>
<dbReference type="eggNOG" id="COG4446">
    <property type="taxonomic scope" value="Bacteria"/>
</dbReference>
<sequence length="151" mass="16562">MKAAFIILILLAIAVVVALHFLGKSSRSGAPAGVIDGKLAICPGTSNCVCSEYNQGPNYIEPMGYLELAGRDISDIALIVQSMGGTLQEQTEDYLSSTFESSLFGFTDDLEVRIDRQQEMMHFRSSSRVGRNDLGVNRQRVEKLKLLLSDM</sequence>
<dbReference type="GeneID" id="86990435"/>
<gene>
    <name evidence="1" type="ORF">JV46_26890</name>
</gene>
<dbReference type="PANTHER" id="PTHR34801:SF6">
    <property type="entry name" value="SLL1620 PROTEIN"/>
    <property type="match status" value="1"/>
</dbReference>
<dbReference type="RefSeq" id="WP_078454358.1">
    <property type="nucleotide sequence ID" value="NZ_JRAA01000003.1"/>
</dbReference>
<dbReference type="EMBL" id="JRAA01000003">
    <property type="protein sequence ID" value="KHF24251.1"/>
    <property type="molecule type" value="Genomic_DNA"/>
</dbReference>
<keyword evidence="2" id="KW-1185">Reference proteome</keyword>
<dbReference type="OrthoDB" id="9793534at2"/>
<name>A0A0B0H9X2_SOVGS</name>
<comment type="caution">
    <text evidence="1">The sequence shown here is derived from an EMBL/GenBank/DDBJ whole genome shotgun (WGS) entry which is preliminary data.</text>
</comment>
<proteinExistence type="predicted"/>
<dbReference type="PANTHER" id="PTHR34801">
    <property type="entry name" value="EXPRESSED PROTEIN"/>
    <property type="match status" value="1"/>
</dbReference>
<evidence type="ECO:0000313" key="1">
    <source>
        <dbReference type="EMBL" id="KHF24251.1"/>
    </source>
</evidence>